<organism evidence="2 3">
    <name type="scientific">Fontibacillus solani</name>
    <dbReference type="NCBI Taxonomy" id="1572857"/>
    <lineage>
        <taxon>Bacteria</taxon>
        <taxon>Bacillati</taxon>
        <taxon>Bacillota</taxon>
        <taxon>Bacilli</taxon>
        <taxon>Bacillales</taxon>
        <taxon>Paenibacillaceae</taxon>
        <taxon>Fontibacillus</taxon>
    </lineage>
</organism>
<dbReference type="Proteomes" id="UP000567067">
    <property type="component" value="Unassembled WGS sequence"/>
</dbReference>
<name>A0A7W3SYS8_9BACL</name>
<protein>
    <submittedName>
        <fullName evidence="2">Uncharacterized protein</fullName>
    </submittedName>
</protein>
<evidence type="ECO:0000313" key="2">
    <source>
        <dbReference type="EMBL" id="MBA9088634.1"/>
    </source>
</evidence>
<evidence type="ECO:0000313" key="3">
    <source>
        <dbReference type="Proteomes" id="UP000567067"/>
    </source>
</evidence>
<evidence type="ECO:0000256" key="1">
    <source>
        <dbReference type="SAM" id="MobiDB-lite"/>
    </source>
</evidence>
<dbReference type="RefSeq" id="WP_182540355.1">
    <property type="nucleotide sequence ID" value="NZ_JACJIP010000060.1"/>
</dbReference>
<gene>
    <name evidence="2" type="ORF">FHR92_005152</name>
</gene>
<accession>A0A7W3SYS8</accession>
<proteinExistence type="predicted"/>
<keyword evidence="3" id="KW-1185">Reference proteome</keyword>
<reference evidence="2 3" key="1">
    <citation type="submission" date="2020-08" db="EMBL/GenBank/DDBJ databases">
        <title>Genomic Encyclopedia of Type Strains, Phase III (KMG-III): the genomes of soil and plant-associated and newly described type strains.</title>
        <authorList>
            <person name="Whitman W."/>
        </authorList>
    </citation>
    <scope>NUCLEOTIDE SEQUENCE [LARGE SCALE GENOMIC DNA]</scope>
    <source>
        <strain evidence="2 3">CECT 8693</strain>
    </source>
</reference>
<sequence length="77" mass="8763">MIIGLIGLLVVIGSLMYVIVKQQQVMDKLNNKLMSRNYTEYVSMTKARDDPPLDITSRRPMSWYDDPNIPDVDGDSS</sequence>
<feature type="region of interest" description="Disordered" evidence="1">
    <location>
        <begin position="48"/>
        <end position="77"/>
    </location>
</feature>
<dbReference type="AlphaFoldDB" id="A0A7W3SYS8"/>
<comment type="caution">
    <text evidence="2">The sequence shown here is derived from an EMBL/GenBank/DDBJ whole genome shotgun (WGS) entry which is preliminary data.</text>
</comment>
<dbReference type="EMBL" id="JACJIP010000060">
    <property type="protein sequence ID" value="MBA9088634.1"/>
    <property type="molecule type" value="Genomic_DNA"/>
</dbReference>